<dbReference type="EMBL" id="JAXRVB010000027">
    <property type="protein sequence ID" value="MDZ5766326.1"/>
    <property type="molecule type" value="Genomic_DNA"/>
</dbReference>
<dbReference type="Proteomes" id="UP001288387">
    <property type="component" value="Unassembled WGS sequence"/>
</dbReference>
<reference evidence="2" key="3">
    <citation type="submission" date="2023-12" db="EMBL/GenBank/DDBJ databases">
        <title>'Antibacterial potential of Stenotrophomonas maltophilia cystic fibrosis isolates' (manuscript under preparation).</title>
        <authorList>
            <person name="Crisan C.V."/>
            <person name="Pettis M."/>
            <person name="Goldberg J.B."/>
        </authorList>
    </citation>
    <scope>NUCLEOTIDE SEQUENCE</scope>
    <source>
        <strain evidence="2">CCV129</strain>
    </source>
</reference>
<dbReference type="GeneID" id="93742117"/>
<evidence type="ECO:0000313" key="3">
    <source>
        <dbReference type="EMBL" id="OWQ52411.1"/>
    </source>
</evidence>
<reference evidence="1" key="2">
    <citation type="submission" date="2020-11" db="EMBL/GenBank/DDBJ databases">
        <title>Enhanced detection system for hospital associated transmission using whole genome sequencing surveillance.</title>
        <authorList>
            <person name="Harrison L.H."/>
            <person name="Van Tyne D."/>
            <person name="Marsh J.W."/>
            <person name="Griffith M.P."/>
            <person name="Snyder D.J."/>
            <person name="Cooper V.S."/>
            <person name="Mustapha M."/>
        </authorList>
    </citation>
    <scope>NUCLEOTIDE SEQUENCE</scope>
    <source>
        <strain evidence="1">STEN00053</strain>
    </source>
</reference>
<name>A0A209LD65_STEMA</name>
<reference evidence="3 4" key="1">
    <citation type="submission" date="2017-06" db="EMBL/GenBank/DDBJ databases">
        <authorList>
            <person name="Kim H.J."/>
            <person name="Triplett B.A."/>
        </authorList>
    </citation>
    <scope>NUCLEOTIDE SEQUENCE [LARGE SCALE GENOMIC DNA]</scope>
    <source>
        <strain evidence="3 4">13146</strain>
    </source>
</reference>
<sequence length="139" mass="14196">MSPVSASSLLLRLLLIVMLVLNGAWSAFASISMNPAMEAQASEVAAAVQGDEDCVAHHSAENHPDATSIERAGTGHGDHAGPDCCKSSACRCACVHACASALPARLHVSVQLALGLDVMPLPLGHAAPALPHLIRPPIG</sequence>
<dbReference type="AlphaFoldDB" id="A0A209LD65"/>
<dbReference type="NCBIfam" id="NF033807">
    <property type="entry name" value="CopL_fam"/>
    <property type="match status" value="1"/>
</dbReference>
<gene>
    <name evidence="3" type="ORF">CEE60_12745</name>
    <name evidence="1" type="ORF">I5V89_05630</name>
    <name evidence="2" type="ORF">U4I38_17810</name>
</gene>
<evidence type="ECO:0000313" key="2">
    <source>
        <dbReference type="EMBL" id="MDZ5766326.1"/>
    </source>
</evidence>
<evidence type="ECO:0000313" key="1">
    <source>
        <dbReference type="EMBL" id="MBH1789353.1"/>
    </source>
</evidence>
<accession>A0A209LD65</accession>
<protein>
    <submittedName>
        <fullName evidence="1">CopL family metal-binding regulatory protein</fullName>
    </submittedName>
    <submittedName>
        <fullName evidence="3">Transcriptional regulator</fullName>
    </submittedName>
</protein>
<dbReference type="InterPro" id="IPR048034">
    <property type="entry name" value="CopL-like"/>
</dbReference>
<organism evidence="3 4">
    <name type="scientific">Stenotrophomonas maltophilia</name>
    <name type="common">Pseudomonas maltophilia</name>
    <name type="synonym">Xanthomonas maltophilia</name>
    <dbReference type="NCBI Taxonomy" id="40324"/>
    <lineage>
        <taxon>Bacteria</taxon>
        <taxon>Pseudomonadati</taxon>
        <taxon>Pseudomonadota</taxon>
        <taxon>Gammaproteobacteria</taxon>
        <taxon>Lysobacterales</taxon>
        <taxon>Lysobacteraceae</taxon>
        <taxon>Stenotrophomonas</taxon>
        <taxon>Stenotrophomonas maltophilia group</taxon>
    </lineage>
</organism>
<dbReference type="OrthoDB" id="5986586at2"/>
<dbReference type="EMBL" id="JADUOV010000003">
    <property type="protein sequence ID" value="MBH1789353.1"/>
    <property type="molecule type" value="Genomic_DNA"/>
</dbReference>
<comment type="caution">
    <text evidence="3">The sequence shown here is derived from an EMBL/GenBank/DDBJ whole genome shotgun (WGS) entry which is preliminary data.</text>
</comment>
<dbReference type="EMBL" id="NIVS01000031">
    <property type="protein sequence ID" value="OWQ52411.1"/>
    <property type="molecule type" value="Genomic_DNA"/>
</dbReference>
<proteinExistence type="predicted"/>
<dbReference type="Proteomes" id="UP000634179">
    <property type="component" value="Unassembled WGS sequence"/>
</dbReference>
<dbReference type="RefSeq" id="WP_080354476.1">
    <property type="nucleotide sequence ID" value="NZ_CP040435.1"/>
</dbReference>
<dbReference type="Proteomes" id="UP000198157">
    <property type="component" value="Unassembled WGS sequence"/>
</dbReference>
<evidence type="ECO:0000313" key="4">
    <source>
        <dbReference type="Proteomes" id="UP000198157"/>
    </source>
</evidence>